<evidence type="ECO:0000313" key="2">
    <source>
        <dbReference type="Proteomes" id="UP001432027"/>
    </source>
</evidence>
<reference evidence="1" key="1">
    <citation type="submission" date="2023-10" db="EMBL/GenBank/DDBJ databases">
        <title>Genome assembly of Pristionchus species.</title>
        <authorList>
            <person name="Yoshida K."/>
            <person name="Sommer R.J."/>
        </authorList>
    </citation>
    <scope>NUCLEOTIDE SEQUENCE</scope>
    <source>
        <strain evidence="1">RS0144</strain>
    </source>
</reference>
<evidence type="ECO:0000313" key="1">
    <source>
        <dbReference type="EMBL" id="GMS79315.1"/>
    </source>
</evidence>
<protein>
    <submittedName>
        <fullName evidence="1">Uncharacterized protein</fullName>
    </submittedName>
</protein>
<dbReference type="Proteomes" id="UP001432027">
    <property type="component" value="Unassembled WGS sequence"/>
</dbReference>
<gene>
    <name evidence="1" type="ORF">PENTCL1PPCAC_1490</name>
</gene>
<organism evidence="1 2">
    <name type="scientific">Pristionchus entomophagus</name>
    <dbReference type="NCBI Taxonomy" id="358040"/>
    <lineage>
        <taxon>Eukaryota</taxon>
        <taxon>Metazoa</taxon>
        <taxon>Ecdysozoa</taxon>
        <taxon>Nematoda</taxon>
        <taxon>Chromadorea</taxon>
        <taxon>Rhabditida</taxon>
        <taxon>Rhabditina</taxon>
        <taxon>Diplogasteromorpha</taxon>
        <taxon>Diplogasteroidea</taxon>
        <taxon>Neodiplogasteridae</taxon>
        <taxon>Pristionchus</taxon>
    </lineage>
</organism>
<feature type="non-terminal residue" evidence="1">
    <location>
        <position position="1"/>
    </location>
</feature>
<comment type="caution">
    <text evidence="1">The sequence shown here is derived from an EMBL/GenBank/DDBJ whole genome shotgun (WGS) entry which is preliminary data.</text>
</comment>
<proteinExistence type="predicted"/>
<name>A0AAV5SAM8_9BILA</name>
<sequence length="66" mass="7412">TTIDDRVLIEAQQISASLRKTIESLRSVLENRPHPSGTFGKTAEALEDINGRMQNVLDRYSEIQAK</sequence>
<dbReference type="AlphaFoldDB" id="A0AAV5SAM8"/>
<accession>A0AAV5SAM8</accession>
<dbReference type="EMBL" id="BTSX01000001">
    <property type="protein sequence ID" value="GMS79315.1"/>
    <property type="molecule type" value="Genomic_DNA"/>
</dbReference>
<keyword evidence="2" id="KW-1185">Reference proteome</keyword>